<dbReference type="Proteomes" id="UP000886817">
    <property type="component" value="Unassembled WGS sequence"/>
</dbReference>
<accession>A0A9D1WHL8</accession>
<proteinExistence type="predicted"/>
<feature type="transmembrane region" description="Helical" evidence="1">
    <location>
        <begin position="12"/>
        <end position="30"/>
    </location>
</feature>
<evidence type="ECO:0000259" key="2">
    <source>
        <dbReference type="Pfam" id="PF14501"/>
    </source>
</evidence>
<dbReference type="InterPro" id="IPR036890">
    <property type="entry name" value="HATPase_C_sf"/>
</dbReference>
<dbReference type="AlphaFoldDB" id="A0A9D1WHL8"/>
<evidence type="ECO:0000313" key="4">
    <source>
        <dbReference type="Proteomes" id="UP000886817"/>
    </source>
</evidence>
<dbReference type="Pfam" id="PF14501">
    <property type="entry name" value="HATPase_c_5"/>
    <property type="match status" value="1"/>
</dbReference>
<keyword evidence="1" id="KW-1133">Transmembrane helix</keyword>
<dbReference type="PANTHER" id="PTHR40448">
    <property type="entry name" value="TWO-COMPONENT SENSOR HISTIDINE KINASE"/>
    <property type="match status" value="1"/>
</dbReference>
<sequence length="455" mass="50606">MSLGFRLGTVAYTFVMMAVALFIPATGILGRKIKWGYLAVFCICAEVLQWLTLGVSAILTFMGISEEIATSTLFDITCYTATALVLGLLLARALRMPLIQTVTAAVLGTFISNTANSLMVQVVDEYSPLFDRQHFLAFVRLYVPYTLTLAVACFVSFILRKSEFYRYFTALFRSRGRAVLTLLICYVLMCTMPLLGLIAPDTTPDAGYATFFSALIVVGLLLIQFAAMYAAGQDKIRAQEETILQQQAHMALLEELQQEIRAFRHDFTNLFSGLTLQAQEGDLAGIQDFMKRTSSYFDEKLGSEIAQMDGLNNIELYPLRSLLTTKLARMRQTHVKGVLEVINPVRSRQGMDTDDLLRAFGILLDNAMEAAPQQNGQVRVVLLQEEKELYLAVANNYDKAPDLSALTRKGYTTKGDGHGTGLSSYRRIVARCRGCASRTYLKDGMFVQELHIPAV</sequence>
<comment type="caution">
    <text evidence="3">The sequence shown here is derived from an EMBL/GenBank/DDBJ whole genome shotgun (WGS) entry which is preliminary data.</text>
</comment>
<protein>
    <submittedName>
        <fullName evidence="3">GHKL domain-containing protein</fullName>
    </submittedName>
</protein>
<dbReference type="EMBL" id="DXEX01000147">
    <property type="protein sequence ID" value="HIX59391.1"/>
    <property type="molecule type" value="Genomic_DNA"/>
</dbReference>
<feature type="transmembrane region" description="Helical" evidence="1">
    <location>
        <begin position="211"/>
        <end position="231"/>
    </location>
</feature>
<dbReference type="InterPro" id="IPR032834">
    <property type="entry name" value="NatK-like_C"/>
</dbReference>
<feature type="transmembrane region" description="Helical" evidence="1">
    <location>
        <begin position="68"/>
        <end position="90"/>
    </location>
</feature>
<feature type="transmembrane region" description="Helical" evidence="1">
    <location>
        <begin position="135"/>
        <end position="159"/>
    </location>
</feature>
<dbReference type="PANTHER" id="PTHR40448:SF1">
    <property type="entry name" value="TWO-COMPONENT SENSOR HISTIDINE KINASE"/>
    <property type="match status" value="1"/>
</dbReference>
<keyword evidence="1" id="KW-0812">Transmembrane</keyword>
<organism evidence="3 4">
    <name type="scientific">Candidatus Blautia gallistercoris</name>
    <dbReference type="NCBI Taxonomy" id="2838490"/>
    <lineage>
        <taxon>Bacteria</taxon>
        <taxon>Bacillati</taxon>
        <taxon>Bacillota</taxon>
        <taxon>Clostridia</taxon>
        <taxon>Lachnospirales</taxon>
        <taxon>Lachnospiraceae</taxon>
        <taxon>Blautia</taxon>
    </lineage>
</organism>
<feature type="transmembrane region" description="Helical" evidence="1">
    <location>
        <begin position="102"/>
        <end position="123"/>
    </location>
</feature>
<evidence type="ECO:0000313" key="3">
    <source>
        <dbReference type="EMBL" id="HIX59391.1"/>
    </source>
</evidence>
<evidence type="ECO:0000256" key="1">
    <source>
        <dbReference type="SAM" id="Phobius"/>
    </source>
</evidence>
<dbReference type="GO" id="GO:0042802">
    <property type="term" value="F:identical protein binding"/>
    <property type="evidence" value="ECO:0007669"/>
    <property type="project" value="TreeGrafter"/>
</dbReference>
<feature type="transmembrane region" description="Helical" evidence="1">
    <location>
        <begin position="179"/>
        <end position="199"/>
    </location>
</feature>
<feature type="domain" description="Sensor histidine kinase NatK-like C-terminal" evidence="2">
    <location>
        <begin position="353"/>
        <end position="453"/>
    </location>
</feature>
<gene>
    <name evidence="3" type="ORF">IAA45_06735</name>
</gene>
<reference evidence="3" key="1">
    <citation type="journal article" date="2021" name="PeerJ">
        <title>Extensive microbial diversity within the chicken gut microbiome revealed by metagenomics and culture.</title>
        <authorList>
            <person name="Gilroy R."/>
            <person name="Ravi A."/>
            <person name="Getino M."/>
            <person name="Pursley I."/>
            <person name="Horton D.L."/>
            <person name="Alikhan N.F."/>
            <person name="Baker D."/>
            <person name="Gharbi K."/>
            <person name="Hall N."/>
            <person name="Watson M."/>
            <person name="Adriaenssens E.M."/>
            <person name="Foster-Nyarko E."/>
            <person name="Jarju S."/>
            <person name="Secka A."/>
            <person name="Antonio M."/>
            <person name="Oren A."/>
            <person name="Chaudhuri R.R."/>
            <person name="La Ragione R."/>
            <person name="Hildebrand F."/>
            <person name="Pallen M.J."/>
        </authorList>
    </citation>
    <scope>NUCLEOTIDE SEQUENCE</scope>
    <source>
        <strain evidence="3">ChiSjej1B19-8411</strain>
    </source>
</reference>
<dbReference type="Gene3D" id="3.30.565.10">
    <property type="entry name" value="Histidine kinase-like ATPase, C-terminal domain"/>
    <property type="match status" value="1"/>
</dbReference>
<keyword evidence="1" id="KW-0472">Membrane</keyword>
<dbReference type="SUPFAM" id="SSF55874">
    <property type="entry name" value="ATPase domain of HSP90 chaperone/DNA topoisomerase II/histidine kinase"/>
    <property type="match status" value="1"/>
</dbReference>
<name>A0A9D1WHL8_9FIRM</name>
<feature type="transmembrane region" description="Helical" evidence="1">
    <location>
        <begin position="37"/>
        <end position="62"/>
    </location>
</feature>
<reference evidence="3" key="2">
    <citation type="submission" date="2021-04" db="EMBL/GenBank/DDBJ databases">
        <authorList>
            <person name="Gilroy R."/>
        </authorList>
    </citation>
    <scope>NUCLEOTIDE SEQUENCE</scope>
    <source>
        <strain evidence="3">ChiSjej1B19-8411</strain>
    </source>
</reference>